<name>A0A6A5VQ74_9PLEO</name>
<evidence type="ECO:0000313" key="3">
    <source>
        <dbReference type="Proteomes" id="UP000800036"/>
    </source>
</evidence>
<dbReference type="AlphaFoldDB" id="A0A6A5VQ74"/>
<dbReference type="Proteomes" id="UP000800036">
    <property type="component" value="Unassembled WGS sequence"/>
</dbReference>
<evidence type="ECO:0000313" key="2">
    <source>
        <dbReference type="EMBL" id="KAF1979454.1"/>
    </source>
</evidence>
<feature type="compositionally biased region" description="Polar residues" evidence="1">
    <location>
        <begin position="236"/>
        <end position="252"/>
    </location>
</feature>
<feature type="compositionally biased region" description="Basic residues" evidence="1">
    <location>
        <begin position="187"/>
        <end position="202"/>
    </location>
</feature>
<feature type="compositionally biased region" description="Pro residues" evidence="1">
    <location>
        <begin position="221"/>
        <end position="231"/>
    </location>
</feature>
<keyword evidence="3" id="KW-1185">Reference proteome</keyword>
<sequence>MPTWFVHGFRWPRPKIRIHIIVENLDDCAPEWLMAPATTAELIRNFQKLYPEQLAQLPNLRFIEQYDPEDEDTSSQPYAYVCDQVTEIQLGVDIDDVRGVCVQSDAWTALVELRDKIAEGEKVGWFVVVNGDVERYAPPATADEDEEDTETELSINGSGNAFEGSPGSPASQRSSLARSQEDETGLKKKGVKKWLGKIRKARSIKDLKTKDLPTRSAPTSPSVPPPVPPLPHSLVISKTRTNGRGPTSTGTA</sequence>
<dbReference type="EMBL" id="ML976657">
    <property type="protein sequence ID" value="KAF1979454.1"/>
    <property type="molecule type" value="Genomic_DNA"/>
</dbReference>
<organism evidence="2 3">
    <name type="scientific">Bimuria novae-zelandiae CBS 107.79</name>
    <dbReference type="NCBI Taxonomy" id="1447943"/>
    <lineage>
        <taxon>Eukaryota</taxon>
        <taxon>Fungi</taxon>
        <taxon>Dikarya</taxon>
        <taxon>Ascomycota</taxon>
        <taxon>Pezizomycotina</taxon>
        <taxon>Dothideomycetes</taxon>
        <taxon>Pleosporomycetidae</taxon>
        <taxon>Pleosporales</taxon>
        <taxon>Massarineae</taxon>
        <taxon>Didymosphaeriaceae</taxon>
        <taxon>Bimuria</taxon>
    </lineage>
</organism>
<feature type="compositionally biased region" description="Acidic residues" evidence="1">
    <location>
        <begin position="142"/>
        <end position="151"/>
    </location>
</feature>
<protein>
    <recommendedName>
        <fullName evidence="4">Developmental regulator</fullName>
    </recommendedName>
</protein>
<feature type="region of interest" description="Disordered" evidence="1">
    <location>
        <begin position="137"/>
        <end position="252"/>
    </location>
</feature>
<gene>
    <name evidence="2" type="ORF">BU23DRAFT_496059</name>
</gene>
<feature type="compositionally biased region" description="Polar residues" evidence="1">
    <location>
        <begin position="168"/>
        <end position="178"/>
    </location>
</feature>
<proteinExistence type="predicted"/>
<feature type="compositionally biased region" description="Basic and acidic residues" evidence="1">
    <location>
        <begin position="203"/>
        <end position="213"/>
    </location>
</feature>
<dbReference type="OrthoDB" id="371463at2759"/>
<reference evidence="2" key="1">
    <citation type="journal article" date="2020" name="Stud. Mycol.">
        <title>101 Dothideomycetes genomes: a test case for predicting lifestyles and emergence of pathogens.</title>
        <authorList>
            <person name="Haridas S."/>
            <person name="Albert R."/>
            <person name="Binder M."/>
            <person name="Bloem J."/>
            <person name="Labutti K."/>
            <person name="Salamov A."/>
            <person name="Andreopoulos B."/>
            <person name="Baker S."/>
            <person name="Barry K."/>
            <person name="Bills G."/>
            <person name="Bluhm B."/>
            <person name="Cannon C."/>
            <person name="Castanera R."/>
            <person name="Culley D."/>
            <person name="Daum C."/>
            <person name="Ezra D."/>
            <person name="Gonzalez J."/>
            <person name="Henrissat B."/>
            <person name="Kuo A."/>
            <person name="Liang C."/>
            <person name="Lipzen A."/>
            <person name="Lutzoni F."/>
            <person name="Magnuson J."/>
            <person name="Mondo S."/>
            <person name="Nolan M."/>
            <person name="Ohm R."/>
            <person name="Pangilinan J."/>
            <person name="Park H.-J."/>
            <person name="Ramirez L."/>
            <person name="Alfaro M."/>
            <person name="Sun H."/>
            <person name="Tritt A."/>
            <person name="Yoshinaga Y."/>
            <person name="Zwiers L.-H."/>
            <person name="Turgeon B."/>
            <person name="Goodwin S."/>
            <person name="Spatafora J."/>
            <person name="Crous P."/>
            <person name="Grigoriev I."/>
        </authorList>
    </citation>
    <scope>NUCLEOTIDE SEQUENCE</scope>
    <source>
        <strain evidence="2">CBS 107.79</strain>
    </source>
</reference>
<evidence type="ECO:0000256" key="1">
    <source>
        <dbReference type="SAM" id="MobiDB-lite"/>
    </source>
</evidence>
<evidence type="ECO:0008006" key="4">
    <source>
        <dbReference type="Google" id="ProtNLM"/>
    </source>
</evidence>
<accession>A0A6A5VQ74</accession>